<dbReference type="EMBL" id="LGHB01000040">
    <property type="protein sequence ID" value="KUK94964.1"/>
    <property type="molecule type" value="Genomic_DNA"/>
</dbReference>
<evidence type="ECO:0000313" key="2">
    <source>
        <dbReference type="EMBL" id="KUK94964.1"/>
    </source>
</evidence>
<dbReference type="InterPro" id="IPR038594">
    <property type="entry name" value="SepF-like_sf"/>
</dbReference>
<gene>
    <name evidence="1" type="ORF">XD72_1269</name>
    <name evidence="2" type="ORF">XE07_1986</name>
</gene>
<reference evidence="3 4" key="2">
    <citation type="journal article" date="2015" name="MBio">
        <title>Genome-Resolved Metagenomic Analysis Reveals Roles for Candidate Phyla and Other Microbial Community Members in Biogeochemical Transformations in Oil Reservoirs.</title>
        <authorList>
            <person name="Hu P."/>
            <person name="Tom L."/>
            <person name="Singh A."/>
            <person name="Thomas B.C."/>
            <person name="Baker B.J."/>
            <person name="Piceno Y.M."/>
            <person name="Andersen G.L."/>
            <person name="Banfield J.F."/>
        </authorList>
    </citation>
    <scope>NUCLEOTIDE SEQUENCE [LARGE SCALE GENOMIC DNA]</scope>
    <source>
        <strain evidence="1">57_489</strain>
    </source>
</reference>
<dbReference type="PATRIC" id="fig|301375.6.peg.1737"/>
<dbReference type="InterPro" id="IPR007561">
    <property type="entry name" value="Cell_div_SepF/SepF-rel"/>
</dbReference>
<dbReference type="PIRSF" id="PIRSF019313">
    <property type="entry name" value="UCP019313"/>
    <property type="match status" value="1"/>
</dbReference>
<comment type="caution">
    <text evidence="1">The sequence shown here is derived from an EMBL/GenBank/DDBJ whole genome shotgun (WGS) entry which is preliminary data.</text>
</comment>
<dbReference type="Pfam" id="PF04472">
    <property type="entry name" value="SepF"/>
    <property type="match status" value="1"/>
</dbReference>
<sequence>MGILDKLIGRSGEDDYVNIDLGQFEEVSAGGSSEILVRMAELNDLDVISEIKMEIGRGNLVLVDISPLRREKDILDEAIGELKAAVEDLRGDIAGLGDNLVIVVPKKMRIDRENILGDED</sequence>
<dbReference type="Proteomes" id="UP000053961">
    <property type="component" value="Unassembled WGS sequence"/>
</dbReference>
<accession>A0A117LFI3</accession>
<dbReference type="Proteomes" id="UP000057043">
    <property type="component" value="Unassembled WGS sequence"/>
</dbReference>
<dbReference type="AlphaFoldDB" id="A0A117LFI3"/>
<protein>
    <recommendedName>
        <fullName evidence="5">Cell division protein SepF</fullName>
    </recommendedName>
</protein>
<evidence type="ECO:0000313" key="3">
    <source>
        <dbReference type="Proteomes" id="UP000053961"/>
    </source>
</evidence>
<evidence type="ECO:0000313" key="4">
    <source>
        <dbReference type="Proteomes" id="UP000057043"/>
    </source>
</evidence>
<evidence type="ECO:0008006" key="5">
    <source>
        <dbReference type="Google" id="ProtNLM"/>
    </source>
</evidence>
<name>A0A117LFI3_9EURY</name>
<dbReference type="Gene3D" id="3.30.110.150">
    <property type="entry name" value="SepF-like protein"/>
    <property type="match status" value="1"/>
</dbReference>
<dbReference type="InterPro" id="IPR012426">
    <property type="entry name" value="SepF_arc"/>
</dbReference>
<proteinExistence type="predicted"/>
<organism evidence="1 4">
    <name type="scientific">Methanothrix harundinacea</name>
    <dbReference type="NCBI Taxonomy" id="301375"/>
    <lineage>
        <taxon>Archaea</taxon>
        <taxon>Methanobacteriati</taxon>
        <taxon>Methanobacteriota</taxon>
        <taxon>Stenosarchaea group</taxon>
        <taxon>Methanomicrobia</taxon>
        <taxon>Methanotrichales</taxon>
        <taxon>Methanotrichaceae</taxon>
        <taxon>Methanothrix</taxon>
    </lineage>
</organism>
<evidence type="ECO:0000313" key="1">
    <source>
        <dbReference type="EMBL" id="KUK44350.1"/>
    </source>
</evidence>
<dbReference type="EMBL" id="LGFT01000027">
    <property type="protein sequence ID" value="KUK44350.1"/>
    <property type="molecule type" value="Genomic_DNA"/>
</dbReference>
<reference evidence="2" key="1">
    <citation type="journal article" date="2015" name="MBio">
        <title>Genome-resolved metagenomic analysis reveals roles for candidate phyla and other microbial community members in biogeochemical transformations in oil reservoirs.</title>
        <authorList>
            <person name="Hu P."/>
            <person name="Tom L."/>
            <person name="Singh A."/>
            <person name="Thomas B.C."/>
            <person name="Baker B.J."/>
            <person name="Piceno Y.M."/>
            <person name="Andersen G.L."/>
            <person name="Banfield J.F."/>
        </authorList>
    </citation>
    <scope>NUCLEOTIDE SEQUENCE [LARGE SCALE GENOMIC DNA]</scope>
    <source>
        <strain evidence="2">56_747</strain>
    </source>
</reference>